<protein>
    <recommendedName>
        <fullName evidence="4">PsbP protein</fullName>
    </recommendedName>
</protein>
<evidence type="ECO:0008006" key="4">
    <source>
        <dbReference type="Google" id="ProtNLM"/>
    </source>
</evidence>
<feature type="signal peptide" evidence="1">
    <location>
        <begin position="1"/>
        <end position="21"/>
    </location>
</feature>
<reference evidence="2 3" key="1">
    <citation type="submission" date="2020-08" db="EMBL/GenBank/DDBJ databases">
        <title>Functional genomics of gut bacteria from endangered species of beetles.</title>
        <authorList>
            <person name="Carlos-Shanley C."/>
        </authorList>
    </citation>
    <scope>NUCLEOTIDE SEQUENCE [LARGE SCALE GENOMIC DNA]</scope>
    <source>
        <strain evidence="2 3">S00151</strain>
    </source>
</reference>
<dbReference type="Proteomes" id="UP000592180">
    <property type="component" value="Unassembled WGS sequence"/>
</dbReference>
<organism evidence="2 3">
    <name type="scientific">Chryseobacterium defluvii</name>
    <dbReference type="NCBI Taxonomy" id="160396"/>
    <lineage>
        <taxon>Bacteria</taxon>
        <taxon>Pseudomonadati</taxon>
        <taxon>Bacteroidota</taxon>
        <taxon>Flavobacteriia</taxon>
        <taxon>Flavobacteriales</taxon>
        <taxon>Weeksellaceae</taxon>
        <taxon>Chryseobacterium group</taxon>
        <taxon>Chryseobacterium</taxon>
    </lineage>
</organism>
<name>A0A840KFC6_9FLAO</name>
<gene>
    <name evidence="2" type="ORF">HNP38_001495</name>
</gene>
<evidence type="ECO:0000256" key="1">
    <source>
        <dbReference type="SAM" id="SignalP"/>
    </source>
</evidence>
<dbReference type="EMBL" id="JACHLE010000001">
    <property type="protein sequence ID" value="MBB4806223.1"/>
    <property type="molecule type" value="Genomic_DNA"/>
</dbReference>
<feature type="chain" id="PRO_5032871710" description="PsbP protein" evidence="1">
    <location>
        <begin position="22"/>
        <end position="171"/>
    </location>
</feature>
<dbReference type="RefSeq" id="WP_184186879.1">
    <property type="nucleotide sequence ID" value="NZ_JACHLE010000001.1"/>
</dbReference>
<keyword evidence="3" id="KW-1185">Reference proteome</keyword>
<proteinExistence type="predicted"/>
<keyword evidence="1" id="KW-0732">Signal</keyword>
<accession>A0A840KFC6</accession>
<evidence type="ECO:0000313" key="3">
    <source>
        <dbReference type="Proteomes" id="UP000592180"/>
    </source>
</evidence>
<sequence length="171" mass="19923">MKKLIRSILLLLLFSFTFYHAQVPRFVKYNVADSGTSLYLPGEPKWETSVSEDKSTIYTTEVNFNNVTYGALVVKLFNPADNIEPVLENYLQYLNMNFFQLTKTTDIGKGHTMEKYPDVKGILEYGENAEGESYTIKCWGNKSYLSVLYIRSKEEVNYNFQEMYFNGFRFP</sequence>
<evidence type="ECO:0000313" key="2">
    <source>
        <dbReference type="EMBL" id="MBB4806223.1"/>
    </source>
</evidence>
<dbReference type="AlphaFoldDB" id="A0A840KFC6"/>
<comment type="caution">
    <text evidence="2">The sequence shown here is derived from an EMBL/GenBank/DDBJ whole genome shotgun (WGS) entry which is preliminary data.</text>
</comment>